<evidence type="ECO:0000313" key="3">
    <source>
        <dbReference type="EMBL" id="MCA9757429.1"/>
    </source>
</evidence>
<gene>
    <name evidence="3" type="ORF">KDA27_16615</name>
</gene>
<feature type="region of interest" description="Disordered" evidence="1">
    <location>
        <begin position="17"/>
        <end position="74"/>
    </location>
</feature>
<protein>
    <recommendedName>
        <fullName evidence="5">FecR domain-containing protein</fullName>
    </recommendedName>
</protein>
<dbReference type="Proteomes" id="UP000739538">
    <property type="component" value="Unassembled WGS sequence"/>
</dbReference>
<feature type="compositionally biased region" description="Polar residues" evidence="1">
    <location>
        <begin position="109"/>
        <end position="118"/>
    </location>
</feature>
<proteinExistence type="predicted"/>
<comment type="caution">
    <text evidence="3">The sequence shown here is derived from an EMBL/GenBank/DDBJ whole genome shotgun (WGS) entry which is preliminary data.</text>
</comment>
<keyword evidence="2" id="KW-0812">Transmembrane</keyword>
<evidence type="ECO:0000313" key="4">
    <source>
        <dbReference type="Proteomes" id="UP000739538"/>
    </source>
</evidence>
<reference evidence="3" key="2">
    <citation type="journal article" date="2021" name="Microbiome">
        <title>Successional dynamics and alternative stable states in a saline activated sludge microbial community over 9 years.</title>
        <authorList>
            <person name="Wang Y."/>
            <person name="Ye J."/>
            <person name="Ju F."/>
            <person name="Liu L."/>
            <person name="Boyd J.A."/>
            <person name="Deng Y."/>
            <person name="Parks D.H."/>
            <person name="Jiang X."/>
            <person name="Yin X."/>
            <person name="Woodcroft B.J."/>
            <person name="Tyson G.W."/>
            <person name="Hugenholtz P."/>
            <person name="Polz M.F."/>
            <person name="Zhang T."/>
        </authorList>
    </citation>
    <scope>NUCLEOTIDE SEQUENCE</scope>
    <source>
        <strain evidence="3">HKST-UBA02</strain>
    </source>
</reference>
<organism evidence="3 4">
    <name type="scientific">Eiseniibacteriota bacterium</name>
    <dbReference type="NCBI Taxonomy" id="2212470"/>
    <lineage>
        <taxon>Bacteria</taxon>
        <taxon>Candidatus Eiseniibacteriota</taxon>
    </lineage>
</organism>
<name>A0A956SFF0_UNCEI</name>
<feature type="transmembrane region" description="Helical" evidence="2">
    <location>
        <begin position="137"/>
        <end position="156"/>
    </location>
</feature>
<evidence type="ECO:0000256" key="2">
    <source>
        <dbReference type="SAM" id="Phobius"/>
    </source>
</evidence>
<evidence type="ECO:0008006" key="5">
    <source>
        <dbReference type="Google" id="ProtNLM"/>
    </source>
</evidence>
<keyword evidence="2" id="KW-0472">Membrane</keyword>
<accession>A0A956SFF0</accession>
<keyword evidence="2" id="KW-1133">Transmembrane helix</keyword>
<sequence length="348" mass="37156">MSEERTLPPDREKRIEAELRSLPSSAPAPDFQDRLRSMFAAGELTPTLPRDAEEDPAAEGFFGESSGRTGAFGDVTDRARVTDISDLAAERGATSGGDANRSLHGESGAPNSGTSSQGDPIPLDFGTRGAKKPRPSWRFWLVPAVAAAAVLLLYFVRPTPPVVSGLDVAAQGNGTLRVGTRDFPIAEVEQYASLLEPGTKILVQGDMSAEIHMTVEDDFRLVAIAGAEFTVPYPAKKGRNSFLVDMGEVRVATLPGIDGEAIEIGAPGTRVDVMGTTLAVIADTSSTCVCLLEGTAMMKMKNGDMHHLEEGMRTIMHMDPETPDETAPIFGNERMKLEMLRTAVGPSK</sequence>
<reference evidence="3" key="1">
    <citation type="submission" date="2020-04" db="EMBL/GenBank/DDBJ databases">
        <authorList>
            <person name="Zhang T."/>
        </authorList>
    </citation>
    <scope>NUCLEOTIDE SEQUENCE</scope>
    <source>
        <strain evidence="3">HKST-UBA02</strain>
    </source>
</reference>
<feature type="region of interest" description="Disordered" evidence="1">
    <location>
        <begin position="86"/>
        <end position="129"/>
    </location>
</feature>
<dbReference type="EMBL" id="JAGQHS010000098">
    <property type="protein sequence ID" value="MCA9757429.1"/>
    <property type="molecule type" value="Genomic_DNA"/>
</dbReference>
<evidence type="ECO:0000256" key="1">
    <source>
        <dbReference type="SAM" id="MobiDB-lite"/>
    </source>
</evidence>
<dbReference type="AlphaFoldDB" id="A0A956SFF0"/>